<gene>
    <name evidence="2" type="ORF">LNV07_24825</name>
</gene>
<dbReference type="EMBL" id="JAJIRN010000014">
    <property type="protein sequence ID" value="MCV2371327.1"/>
    <property type="molecule type" value="Genomic_DNA"/>
</dbReference>
<reference evidence="2 3" key="1">
    <citation type="submission" date="2021-11" db="EMBL/GenBank/DDBJ databases">
        <authorList>
            <person name="Liang Q."/>
            <person name="Mou H."/>
            <person name="Liu Z."/>
        </authorList>
    </citation>
    <scope>NUCLEOTIDE SEQUENCE [LARGE SCALE GENOMIC DNA]</scope>
    <source>
        <strain evidence="2 3">CHU3</strain>
    </source>
</reference>
<dbReference type="Proteomes" id="UP001209701">
    <property type="component" value="Unassembled WGS sequence"/>
</dbReference>
<dbReference type="RefSeq" id="WP_263573906.1">
    <property type="nucleotide sequence ID" value="NZ_JAJIRN010000014.1"/>
</dbReference>
<evidence type="ECO:0000256" key="1">
    <source>
        <dbReference type="SAM" id="MobiDB-lite"/>
    </source>
</evidence>
<organism evidence="2 3">
    <name type="scientific">Roseateles oligotrophus</name>
    <dbReference type="NCBI Taxonomy" id="1769250"/>
    <lineage>
        <taxon>Bacteria</taxon>
        <taxon>Pseudomonadati</taxon>
        <taxon>Pseudomonadota</taxon>
        <taxon>Betaproteobacteria</taxon>
        <taxon>Burkholderiales</taxon>
        <taxon>Sphaerotilaceae</taxon>
        <taxon>Roseateles</taxon>
    </lineage>
</organism>
<evidence type="ECO:0008006" key="4">
    <source>
        <dbReference type="Google" id="ProtNLM"/>
    </source>
</evidence>
<evidence type="ECO:0000313" key="3">
    <source>
        <dbReference type="Proteomes" id="UP001209701"/>
    </source>
</evidence>
<comment type="caution">
    <text evidence="2">The sequence shown here is derived from an EMBL/GenBank/DDBJ whole genome shotgun (WGS) entry which is preliminary data.</text>
</comment>
<feature type="region of interest" description="Disordered" evidence="1">
    <location>
        <begin position="150"/>
        <end position="180"/>
    </location>
</feature>
<accession>A0ABT2YMN8</accession>
<sequence>MTETQTSADMSVFLKPMKTLFDQRDRWLGTVVDAQQQMLQLQSDLFADTVSDSLPVLLPPLNIDGLVGAPWRLGMFYPTFAERMAKGVRQGYEIVSRAQGAFVGQSCDAFISLGQRASVTQSQVNGLVIDRRVSAQVINFENRRKAAQTALQSTEPQREHEEALPQAAIRRQAAGGRRTG</sequence>
<feature type="compositionally biased region" description="Low complexity" evidence="1">
    <location>
        <begin position="166"/>
        <end position="180"/>
    </location>
</feature>
<protein>
    <recommendedName>
        <fullName evidence="4">Phasin domain-containing protein</fullName>
    </recommendedName>
</protein>
<evidence type="ECO:0000313" key="2">
    <source>
        <dbReference type="EMBL" id="MCV2371327.1"/>
    </source>
</evidence>
<keyword evidence="3" id="KW-1185">Reference proteome</keyword>
<name>A0ABT2YMN8_9BURK</name>
<proteinExistence type="predicted"/>